<feature type="region of interest" description="Disordered" evidence="1">
    <location>
        <begin position="1"/>
        <end position="154"/>
    </location>
</feature>
<feature type="compositionally biased region" description="Basic residues" evidence="1">
    <location>
        <begin position="143"/>
        <end position="154"/>
    </location>
</feature>
<evidence type="ECO:0000256" key="1">
    <source>
        <dbReference type="SAM" id="MobiDB-lite"/>
    </source>
</evidence>
<evidence type="ECO:0000313" key="3">
    <source>
        <dbReference type="Proteomes" id="UP000007305"/>
    </source>
</evidence>
<reference evidence="2" key="2">
    <citation type="submission" date="2019-07" db="EMBL/GenBank/DDBJ databases">
        <authorList>
            <person name="Seetharam A."/>
            <person name="Woodhouse M."/>
            <person name="Cannon E."/>
        </authorList>
    </citation>
    <scope>NUCLEOTIDE SEQUENCE [LARGE SCALE GENOMIC DNA]</scope>
    <source>
        <strain evidence="2">cv. B73</strain>
    </source>
</reference>
<dbReference type="AlphaFoldDB" id="A0A804RKW6"/>
<sequence length="154" mass="16963">MKGMGATETAPAGKAAPASHMPMPMTRVLLLGRPPGGAVRGVARRARRGRVPALPPPRAGARRAHRGARRRLALRRAPRRGGRGGTPRPGVLGRATRGGARSQDGHGVPRHAGRHVLQRRRAARRRRRPLARLPPRAKQGRAPWRRRCRRSRWP</sequence>
<name>A0A804RKW6_MAIZE</name>
<organism evidence="2 3">
    <name type="scientific">Zea mays</name>
    <name type="common">Maize</name>
    <dbReference type="NCBI Taxonomy" id="4577"/>
    <lineage>
        <taxon>Eukaryota</taxon>
        <taxon>Viridiplantae</taxon>
        <taxon>Streptophyta</taxon>
        <taxon>Embryophyta</taxon>
        <taxon>Tracheophyta</taxon>
        <taxon>Spermatophyta</taxon>
        <taxon>Magnoliopsida</taxon>
        <taxon>Liliopsida</taxon>
        <taxon>Poales</taxon>
        <taxon>Poaceae</taxon>
        <taxon>PACMAD clade</taxon>
        <taxon>Panicoideae</taxon>
        <taxon>Andropogonodae</taxon>
        <taxon>Andropogoneae</taxon>
        <taxon>Tripsacinae</taxon>
        <taxon>Zea</taxon>
    </lineage>
</organism>
<feature type="compositionally biased region" description="Basic residues" evidence="1">
    <location>
        <begin position="60"/>
        <end position="82"/>
    </location>
</feature>
<feature type="compositionally biased region" description="Basic residues" evidence="1">
    <location>
        <begin position="108"/>
        <end position="130"/>
    </location>
</feature>
<reference evidence="3" key="1">
    <citation type="journal article" date="2009" name="Science">
        <title>The B73 maize genome: complexity, diversity, and dynamics.</title>
        <authorList>
            <person name="Schnable P.S."/>
            <person name="Ware D."/>
            <person name="Fulton R.S."/>
            <person name="Stein J.C."/>
            <person name="Wei F."/>
            <person name="Pasternak S."/>
            <person name="Liang C."/>
            <person name="Zhang J."/>
            <person name="Fulton L."/>
            <person name="Graves T.A."/>
            <person name="Minx P."/>
            <person name="Reily A.D."/>
            <person name="Courtney L."/>
            <person name="Kruchowski S.S."/>
            <person name="Tomlinson C."/>
            <person name="Strong C."/>
            <person name="Delehaunty K."/>
            <person name="Fronick C."/>
            <person name="Courtney B."/>
            <person name="Rock S.M."/>
            <person name="Belter E."/>
            <person name="Du F."/>
            <person name="Kim K."/>
            <person name="Abbott R.M."/>
            <person name="Cotton M."/>
            <person name="Levy A."/>
            <person name="Marchetto P."/>
            <person name="Ochoa K."/>
            <person name="Jackson S.M."/>
            <person name="Gillam B."/>
            <person name="Chen W."/>
            <person name="Yan L."/>
            <person name="Higginbotham J."/>
            <person name="Cardenas M."/>
            <person name="Waligorski J."/>
            <person name="Applebaum E."/>
            <person name="Phelps L."/>
            <person name="Falcone J."/>
            <person name="Kanchi K."/>
            <person name="Thane T."/>
            <person name="Scimone A."/>
            <person name="Thane N."/>
            <person name="Henke J."/>
            <person name="Wang T."/>
            <person name="Ruppert J."/>
            <person name="Shah N."/>
            <person name="Rotter K."/>
            <person name="Hodges J."/>
            <person name="Ingenthron E."/>
            <person name="Cordes M."/>
            <person name="Kohlberg S."/>
            <person name="Sgro J."/>
            <person name="Delgado B."/>
            <person name="Mead K."/>
            <person name="Chinwalla A."/>
            <person name="Leonard S."/>
            <person name="Crouse K."/>
            <person name="Collura K."/>
            <person name="Kudrna D."/>
            <person name="Currie J."/>
            <person name="He R."/>
            <person name="Angelova A."/>
            <person name="Rajasekar S."/>
            <person name="Mueller T."/>
            <person name="Lomeli R."/>
            <person name="Scara G."/>
            <person name="Ko A."/>
            <person name="Delaney K."/>
            <person name="Wissotski M."/>
            <person name="Lopez G."/>
            <person name="Campos D."/>
            <person name="Braidotti M."/>
            <person name="Ashley E."/>
            <person name="Golser W."/>
            <person name="Kim H."/>
            <person name="Lee S."/>
            <person name="Lin J."/>
            <person name="Dujmic Z."/>
            <person name="Kim W."/>
            <person name="Talag J."/>
            <person name="Zuccolo A."/>
            <person name="Fan C."/>
            <person name="Sebastian A."/>
            <person name="Kramer M."/>
            <person name="Spiegel L."/>
            <person name="Nascimento L."/>
            <person name="Zutavern T."/>
            <person name="Miller B."/>
            <person name="Ambroise C."/>
            <person name="Muller S."/>
            <person name="Spooner W."/>
            <person name="Narechania A."/>
            <person name="Ren L."/>
            <person name="Wei S."/>
            <person name="Kumari S."/>
            <person name="Faga B."/>
            <person name="Levy M.J."/>
            <person name="McMahan L."/>
            <person name="Van Buren P."/>
            <person name="Vaughn M.W."/>
            <person name="Ying K."/>
            <person name="Yeh C.-T."/>
            <person name="Emrich S.J."/>
            <person name="Jia Y."/>
            <person name="Kalyanaraman A."/>
            <person name="Hsia A.-P."/>
            <person name="Barbazuk W.B."/>
            <person name="Baucom R.S."/>
            <person name="Brutnell T.P."/>
            <person name="Carpita N.C."/>
            <person name="Chaparro C."/>
            <person name="Chia J.-M."/>
            <person name="Deragon J.-M."/>
            <person name="Estill J.C."/>
            <person name="Fu Y."/>
            <person name="Jeddeloh J.A."/>
            <person name="Han Y."/>
            <person name="Lee H."/>
            <person name="Li P."/>
            <person name="Lisch D.R."/>
            <person name="Liu S."/>
            <person name="Liu Z."/>
            <person name="Nagel D.H."/>
            <person name="McCann M.C."/>
            <person name="SanMiguel P."/>
            <person name="Myers A.M."/>
            <person name="Nettleton D."/>
            <person name="Nguyen J."/>
            <person name="Penning B.W."/>
            <person name="Ponnala L."/>
            <person name="Schneider K.L."/>
            <person name="Schwartz D.C."/>
            <person name="Sharma A."/>
            <person name="Soderlund C."/>
            <person name="Springer N.M."/>
            <person name="Sun Q."/>
            <person name="Wang H."/>
            <person name="Waterman M."/>
            <person name="Westerman R."/>
            <person name="Wolfgruber T.K."/>
            <person name="Yang L."/>
            <person name="Yu Y."/>
            <person name="Zhang L."/>
            <person name="Zhou S."/>
            <person name="Zhu Q."/>
            <person name="Bennetzen J.L."/>
            <person name="Dawe R.K."/>
            <person name="Jiang J."/>
            <person name="Jiang N."/>
            <person name="Presting G.G."/>
            <person name="Wessler S.R."/>
            <person name="Aluru S."/>
            <person name="Martienssen R.A."/>
            <person name="Clifton S.W."/>
            <person name="McCombie W.R."/>
            <person name="Wing R.A."/>
            <person name="Wilson R.K."/>
        </authorList>
    </citation>
    <scope>NUCLEOTIDE SEQUENCE [LARGE SCALE GENOMIC DNA]</scope>
    <source>
        <strain evidence="3">cv. B73</strain>
    </source>
</reference>
<protein>
    <submittedName>
        <fullName evidence="2">Uncharacterized protein</fullName>
    </submittedName>
</protein>
<dbReference type="Proteomes" id="UP000007305">
    <property type="component" value="Chromosome 10"/>
</dbReference>
<keyword evidence="3" id="KW-1185">Reference proteome</keyword>
<dbReference type="Gramene" id="Zm00001eb422060_T001">
    <property type="protein sequence ID" value="Zm00001eb422060_P001"/>
    <property type="gene ID" value="Zm00001eb422060"/>
</dbReference>
<proteinExistence type="predicted"/>
<dbReference type="InParanoid" id="A0A804RKW6"/>
<dbReference type="EnsemblPlants" id="Zm00001eb422060_T001">
    <property type="protein sequence ID" value="Zm00001eb422060_P001"/>
    <property type="gene ID" value="Zm00001eb422060"/>
</dbReference>
<accession>A0A804RKW6</accession>
<evidence type="ECO:0000313" key="2">
    <source>
        <dbReference type="EnsemblPlants" id="Zm00001eb422060_P001"/>
    </source>
</evidence>
<reference evidence="2" key="3">
    <citation type="submission" date="2021-05" db="UniProtKB">
        <authorList>
            <consortium name="EnsemblPlants"/>
        </authorList>
    </citation>
    <scope>IDENTIFICATION</scope>
    <source>
        <strain evidence="2">cv. B73</strain>
    </source>
</reference>